<sequence>MSAHVQRVKKLPSKTTVTLKPPHLLVHDKDEIEVSAHVAPRAVLRELQQVFGGKITFDDAVVAIPTTQHTAMQMVNWGDDAAIEKDRCLEAFFAFAEAVRKKLEPHWCDYIDPCSGLPKHDKSSNCVYDEVSGHQCLLKYMVSQAGGCKVLLHPKWQTACYPATIFTTAPNNVVLEALGTWPTPTDVLKARLSEGDPTPTPLRIAQDLVQAAGAGEYWGRIQGVGGTSVGELRRLFKEVRFDDGGALDFVPPNTRLSIKAGLDRIPSSLDARLDTNFALDSKLETLEGRKAEAEAYAREMAAARDRAAIKKDAAEAKLASDNAMRELQEIAAQWNTG</sequence>
<dbReference type="Proteomes" id="UP000789595">
    <property type="component" value="Unassembled WGS sequence"/>
</dbReference>
<dbReference type="PANTHER" id="PTHR13192">
    <property type="entry name" value="MY011 PROTEIN"/>
    <property type="match status" value="1"/>
</dbReference>
<keyword evidence="1" id="KW-0175">Coiled coil</keyword>
<feature type="coiled-coil region" evidence="1">
    <location>
        <begin position="286"/>
        <end position="333"/>
    </location>
</feature>
<proteinExistence type="predicted"/>
<dbReference type="PANTHER" id="PTHR13192:SF3">
    <property type="entry name" value="COBALAMIN TRAFFICKING PROTEIN CBLD"/>
    <property type="match status" value="1"/>
</dbReference>
<evidence type="ECO:0000313" key="2">
    <source>
        <dbReference type="EMBL" id="CAH0367711.1"/>
    </source>
</evidence>
<dbReference type="AlphaFoldDB" id="A0A8J2SH97"/>
<gene>
    <name evidence="2" type="ORF">PECAL_2P07460</name>
</gene>
<dbReference type="Pfam" id="PF10229">
    <property type="entry name" value="MMADHC"/>
    <property type="match status" value="1"/>
</dbReference>
<dbReference type="EMBL" id="CAKKNE010000002">
    <property type="protein sequence ID" value="CAH0367711.1"/>
    <property type="molecule type" value="Genomic_DNA"/>
</dbReference>
<protein>
    <submittedName>
        <fullName evidence="2">Uncharacterized protein</fullName>
    </submittedName>
</protein>
<reference evidence="2" key="1">
    <citation type="submission" date="2021-11" db="EMBL/GenBank/DDBJ databases">
        <authorList>
            <consortium name="Genoscope - CEA"/>
            <person name="William W."/>
        </authorList>
    </citation>
    <scope>NUCLEOTIDE SEQUENCE</scope>
</reference>
<comment type="caution">
    <text evidence="2">The sequence shown here is derived from an EMBL/GenBank/DDBJ whole genome shotgun (WGS) entry which is preliminary data.</text>
</comment>
<evidence type="ECO:0000256" key="1">
    <source>
        <dbReference type="SAM" id="Coils"/>
    </source>
</evidence>
<keyword evidence="3" id="KW-1185">Reference proteome</keyword>
<evidence type="ECO:0000313" key="3">
    <source>
        <dbReference type="Proteomes" id="UP000789595"/>
    </source>
</evidence>
<dbReference type="GO" id="GO:0009235">
    <property type="term" value="P:cobalamin metabolic process"/>
    <property type="evidence" value="ECO:0007669"/>
    <property type="project" value="InterPro"/>
</dbReference>
<organism evidence="2 3">
    <name type="scientific">Pelagomonas calceolata</name>
    <dbReference type="NCBI Taxonomy" id="35677"/>
    <lineage>
        <taxon>Eukaryota</taxon>
        <taxon>Sar</taxon>
        <taxon>Stramenopiles</taxon>
        <taxon>Ochrophyta</taxon>
        <taxon>Pelagophyceae</taxon>
        <taxon>Pelagomonadales</taxon>
        <taxon>Pelagomonadaceae</taxon>
        <taxon>Pelagomonas</taxon>
    </lineage>
</organism>
<accession>A0A8J2SH97</accession>
<dbReference type="InterPro" id="IPR019362">
    <property type="entry name" value="MMADHC"/>
</dbReference>
<dbReference type="OrthoDB" id="10263782at2759"/>
<name>A0A8J2SH97_9STRA</name>